<dbReference type="KEGG" id="cqi:110722666"/>
<dbReference type="PANTHER" id="PTHR48046">
    <property type="entry name" value="UDP-GLYCOSYLTRANSFERASE 72E1"/>
    <property type="match status" value="1"/>
</dbReference>
<dbReference type="GO" id="GO:0008194">
    <property type="term" value="F:UDP-glycosyltransferase activity"/>
    <property type="evidence" value="ECO:0007669"/>
    <property type="project" value="InterPro"/>
</dbReference>
<dbReference type="RefSeq" id="XP_021757633.1">
    <property type="nucleotide sequence ID" value="XM_021901941.1"/>
</dbReference>
<dbReference type="OrthoDB" id="5835829at2759"/>
<evidence type="ECO:0000313" key="7">
    <source>
        <dbReference type="EnsemblPlants" id="AUR62019817-RA:cds"/>
    </source>
</evidence>
<reference evidence="7" key="2">
    <citation type="submission" date="2021-03" db="UniProtKB">
        <authorList>
            <consortium name="EnsemblPlants"/>
        </authorList>
    </citation>
    <scope>IDENTIFICATION</scope>
</reference>
<keyword evidence="3 4" id="KW-0808">Transferase</keyword>
<evidence type="ECO:0000256" key="1">
    <source>
        <dbReference type="ARBA" id="ARBA00009995"/>
    </source>
</evidence>
<evidence type="ECO:0000256" key="3">
    <source>
        <dbReference type="ARBA" id="ARBA00022679"/>
    </source>
</evidence>
<evidence type="ECO:0000256" key="4">
    <source>
        <dbReference type="RuleBase" id="RU003718"/>
    </source>
</evidence>
<dbReference type="Pfam" id="PF00201">
    <property type="entry name" value="UDPGT"/>
    <property type="match status" value="1"/>
</dbReference>
<dbReference type="EC" id="2.4.1.-" evidence="5"/>
<keyword evidence="8" id="KW-1185">Reference proteome</keyword>
<reference evidence="7" key="1">
    <citation type="journal article" date="2017" name="Nature">
        <title>The genome of Chenopodium quinoa.</title>
        <authorList>
            <person name="Jarvis D.E."/>
            <person name="Ho Y.S."/>
            <person name="Lightfoot D.J."/>
            <person name="Schmoeckel S.M."/>
            <person name="Li B."/>
            <person name="Borm T.J.A."/>
            <person name="Ohyanagi H."/>
            <person name="Mineta K."/>
            <person name="Michell C.T."/>
            <person name="Saber N."/>
            <person name="Kharbatia N.M."/>
            <person name="Rupper R.R."/>
            <person name="Sharp A.R."/>
            <person name="Dally N."/>
            <person name="Boughton B.A."/>
            <person name="Woo Y.H."/>
            <person name="Gao G."/>
            <person name="Schijlen E.G.W.M."/>
            <person name="Guo X."/>
            <person name="Momin A.A."/>
            <person name="Negrao S."/>
            <person name="Al-Babili S."/>
            <person name="Gehring C."/>
            <person name="Roessner U."/>
            <person name="Jung C."/>
            <person name="Murphy K."/>
            <person name="Arold S.T."/>
            <person name="Gojobori T."/>
            <person name="van der Linden C.G."/>
            <person name="van Loo E.N."/>
            <person name="Jellen E.N."/>
            <person name="Maughan P.J."/>
            <person name="Tester M."/>
        </authorList>
    </citation>
    <scope>NUCLEOTIDE SEQUENCE [LARGE SCALE GENOMIC DNA]</scope>
    <source>
        <strain evidence="7">cv. PI 614886</strain>
    </source>
</reference>
<dbReference type="FunFam" id="3.40.50.2000:FF:000054">
    <property type="entry name" value="Glycosyltransferase"/>
    <property type="match status" value="1"/>
</dbReference>
<dbReference type="InterPro" id="IPR035595">
    <property type="entry name" value="UDP_glycos_trans_CS"/>
</dbReference>
<name>A0A803LWG6_CHEQI</name>
<keyword evidence="2 4" id="KW-0328">Glycosyltransferase</keyword>
<comment type="similarity">
    <text evidence="1 4">Belongs to the UDP-glycosyltransferase family.</text>
</comment>
<dbReference type="AlphaFoldDB" id="A0A803LWG6"/>
<protein>
    <recommendedName>
        <fullName evidence="5">Glycosyltransferase</fullName>
        <ecNumber evidence="5">2.4.1.-</ecNumber>
    </recommendedName>
</protein>
<proteinExistence type="inferred from homology"/>
<feature type="region of interest" description="Disordered" evidence="6">
    <location>
        <begin position="453"/>
        <end position="473"/>
    </location>
</feature>
<accession>A0A803LWG6</accession>
<dbReference type="SMR" id="A0A803LWG6"/>
<dbReference type="Proteomes" id="UP000596660">
    <property type="component" value="Unplaced"/>
</dbReference>
<dbReference type="InterPro" id="IPR002213">
    <property type="entry name" value="UDP_glucos_trans"/>
</dbReference>
<dbReference type="FunFam" id="3.40.50.2000:FF:000056">
    <property type="entry name" value="Glycosyltransferase"/>
    <property type="match status" value="1"/>
</dbReference>
<feature type="compositionally biased region" description="Basic and acidic residues" evidence="6">
    <location>
        <begin position="461"/>
        <end position="473"/>
    </location>
</feature>
<dbReference type="Gramene" id="AUR62019817-RA">
    <property type="protein sequence ID" value="AUR62019817-RA:cds"/>
    <property type="gene ID" value="AUR62019817"/>
</dbReference>
<dbReference type="PROSITE" id="PS00375">
    <property type="entry name" value="UDPGT"/>
    <property type="match status" value="1"/>
</dbReference>
<gene>
    <name evidence="7" type="primary">LOC110722666</name>
</gene>
<dbReference type="SUPFAM" id="SSF53756">
    <property type="entry name" value="UDP-Glycosyltransferase/glycogen phosphorylase"/>
    <property type="match status" value="1"/>
</dbReference>
<dbReference type="EnsemblPlants" id="AUR62019817-RA">
    <property type="protein sequence ID" value="AUR62019817-RA:cds"/>
    <property type="gene ID" value="AUR62019817"/>
</dbReference>
<dbReference type="PANTHER" id="PTHR48046:SF6">
    <property type="entry name" value="GLYCOSYLTRANSFERASE"/>
    <property type="match status" value="1"/>
</dbReference>
<evidence type="ECO:0000313" key="8">
    <source>
        <dbReference type="Proteomes" id="UP000596660"/>
    </source>
</evidence>
<dbReference type="GeneID" id="110722666"/>
<evidence type="ECO:0000256" key="2">
    <source>
        <dbReference type="ARBA" id="ARBA00022676"/>
    </source>
</evidence>
<organism evidence="7 8">
    <name type="scientific">Chenopodium quinoa</name>
    <name type="common">Quinoa</name>
    <dbReference type="NCBI Taxonomy" id="63459"/>
    <lineage>
        <taxon>Eukaryota</taxon>
        <taxon>Viridiplantae</taxon>
        <taxon>Streptophyta</taxon>
        <taxon>Embryophyta</taxon>
        <taxon>Tracheophyta</taxon>
        <taxon>Spermatophyta</taxon>
        <taxon>Magnoliopsida</taxon>
        <taxon>eudicotyledons</taxon>
        <taxon>Gunneridae</taxon>
        <taxon>Pentapetalae</taxon>
        <taxon>Caryophyllales</taxon>
        <taxon>Chenopodiaceae</taxon>
        <taxon>Chenopodioideae</taxon>
        <taxon>Atripliceae</taxon>
        <taxon>Chenopodium</taxon>
    </lineage>
</organism>
<evidence type="ECO:0000256" key="5">
    <source>
        <dbReference type="RuleBase" id="RU362057"/>
    </source>
</evidence>
<sequence length="473" mass="52158">MQETPHIAIIPTPGMGHLIPLIELATRLTRLNFTITILILNDGSPPSKSQLTLLQNLPPSISYTHVSPIDVSDLHSDCAIETRMTLTITRSIPGIRDSLRALSKETRLVSVIVDLLGSSIIHLAREFGALSYIFFLSSALGLCCLYSLPKLDKIHSCEYRDLSEPVQFVPGLVPVHGADFPDPVQNRKSEIYHFFLSMIECYSEATGILINSFYDLEPVAFDYLMNDRGREDNVPPVYPIGPVIRTGSEDGLIDGSGCIKWLDEQPSDSVLFVSFGSGGNLSHEQVIELAIGLELSGQRFLWVLKTPNNKSNASFFGDTNNIDNPLEYLPQGFLDRTKGLGFVVPNWAPQVQILSHGSTGGFLTHCGWNSTLESIVHGVPLIAWPLYAEQKLNSVLVADDLNVALRVKPNDKGLIDREKIAEYAKCLMQGKIQREKMRALKHAAVATLGEDGSSKQSLAKVAEEMKNHKSIQE</sequence>
<evidence type="ECO:0000256" key="6">
    <source>
        <dbReference type="SAM" id="MobiDB-lite"/>
    </source>
</evidence>
<dbReference type="Gene3D" id="3.40.50.2000">
    <property type="entry name" value="Glycogen Phosphorylase B"/>
    <property type="match status" value="2"/>
</dbReference>
<dbReference type="CDD" id="cd03784">
    <property type="entry name" value="GT1_Gtf-like"/>
    <property type="match status" value="1"/>
</dbReference>
<dbReference type="OMA" id="PPNAKME"/>